<name>A0ABV0V1P3_9TELE</name>
<gene>
    <name evidence="1" type="ORF">ILYODFUR_035473</name>
</gene>
<protein>
    <submittedName>
        <fullName evidence="1">Uncharacterized protein</fullName>
    </submittedName>
</protein>
<comment type="caution">
    <text evidence="1">The sequence shown here is derived from an EMBL/GenBank/DDBJ whole genome shotgun (WGS) entry which is preliminary data.</text>
</comment>
<sequence>MPTRDQYRINTSMMRSTRWFQILFNMSTKLNQWSSFSPCCSGRDVQKQLRKEEEILKPDRDTETKVSGFSVKNQEYSGHLQHEQMFFFHSVIGDQRLVLAHCY</sequence>
<organism evidence="1 2">
    <name type="scientific">Ilyodon furcidens</name>
    <name type="common">goldbreast splitfin</name>
    <dbReference type="NCBI Taxonomy" id="33524"/>
    <lineage>
        <taxon>Eukaryota</taxon>
        <taxon>Metazoa</taxon>
        <taxon>Chordata</taxon>
        <taxon>Craniata</taxon>
        <taxon>Vertebrata</taxon>
        <taxon>Euteleostomi</taxon>
        <taxon>Actinopterygii</taxon>
        <taxon>Neopterygii</taxon>
        <taxon>Teleostei</taxon>
        <taxon>Neoteleostei</taxon>
        <taxon>Acanthomorphata</taxon>
        <taxon>Ovalentaria</taxon>
        <taxon>Atherinomorphae</taxon>
        <taxon>Cyprinodontiformes</taxon>
        <taxon>Goodeidae</taxon>
        <taxon>Ilyodon</taxon>
    </lineage>
</organism>
<reference evidence="1 2" key="1">
    <citation type="submission" date="2021-06" db="EMBL/GenBank/DDBJ databases">
        <authorList>
            <person name="Palmer J.M."/>
        </authorList>
    </citation>
    <scope>NUCLEOTIDE SEQUENCE [LARGE SCALE GENOMIC DNA]</scope>
    <source>
        <strain evidence="2">if_2019</strain>
        <tissue evidence="1">Muscle</tissue>
    </source>
</reference>
<dbReference type="Proteomes" id="UP001482620">
    <property type="component" value="Unassembled WGS sequence"/>
</dbReference>
<accession>A0ABV0V1P3</accession>
<proteinExistence type="predicted"/>
<dbReference type="EMBL" id="JAHRIQ010087864">
    <property type="protein sequence ID" value="MEQ2250012.1"/>
    <property type="molecule type" value="Genomic_DNA"/>
</dbReference>
<keyword evidence="2" id="KW-1185">Reference proteome</keyword>
<evidence type="ECO:0000313" key="2">
    <source>
        <dbReference type="Proteomes" id="UP001482620"/>
    </source>
</evidence>
<evidence type="ECO:0000313" key="1">
    <source>
        <dbReference type="EMBL" id="MEQ2250012.1"/>
    </source>
</evidence>